<reference evidence="2 3" key="1">
    <citation type="journal article" date="2007" name="Science">
        <title>Sea anemone genome reveals ancestral eumetazoan gene repertoire and genomic organization.</title>
        <authorList>
            <person name="Putnam N.H."/>
            <person name="Srivastava M."/>
            <person name="Hellsten U."/>
            <person name="Dirks B."/>
            <person name="Chapman J."/>
            <person name="Salamov A."/>
            <person name="Terry A."/>
            <person name="Shapiro H."/>
            <person name="Lindquist E."/>
            <person name="Kapitonov V.V."/>
            <person name="Jurka J."/>
            <person name="Genikhovich G."/>
            <person name="Grigoriev I.V."/>
            <person name="Lucas S.M."/>
            <person name="Steele R.E."/>
            <person name="Finnerty J.R."/>
            <person name="Technau U."/>
            <person name="Martindale M.Q."/>
            <person name="Rokhsar D.S."/>
        </authorList>
    </citation>
    <scope>NUCLEOTIDE SEQUENCE [LARGE SCALE GENOMIC DNA]</scope>
    <source>
        <strain evidence="3">CH2 X CH6</strain>
    </source>
</reference>
<gene>
    <name evidence="2" type="ORF">NEMVEDRAFT_v1g216793</name>
</gene>
<dbReference type="AlphaFoldDB" id="A7SSJ9"/>
<dbReference type="InParanoid" id="A7SSJ9"/>
<evidence type="ECO:0000256" key="1">
    <source>
        <dbReference type="SAM" id="MobiDB-lite"/>
    </source>
</evidence>
<sequence length="717" mass="82609">MDDISRGDKRVKEDPRRGEEHNNEEERSRRPRVLTEEQRARQRQRDLVLTEKQKVRKRQTSSEYRLSGEQRVRKKQKDSEYELNDEQRARKEAAKLRNTERPACNDGRRQLVCSKAKRKGSGSNLDLDLINQQKKPIKVKFIFTCKFIKENPTTSQIDENSGYFHSNVEIVAESTDFSDSFNTMTNRILELVEQFQNQGSGWQFEQVEYFDINIDPFEPLSGKKHAQRLNKQMRESSEKFNWSGIEFPVSLRQIDKFEKQNPYAINVYGYEGGVYPLRISKKHKAHVINLLLMSNDETNHYCWVKNTSRLLSSQVNNHQHTSIFCCRCLNSFQSKTSLEKHLEYCTKNEEVKIDMPVDEDGDPLHAYFKNYIREMRAPFVVYADFESVTENIDTCSPDEKRSFTKQYQKHKQSGYCYLIKCFDDQIFPPKLVRHTAESPDEDIPQMFVENLESDIKKIYNTFKFSKKVKMSKKDKITYNNATHCHICEGELGEDKIVVGSFTNKEGKQVDVKRDIRFIDSSRFMATSLDSLVDNLTKCGKCELLSEMSSVEDYMKEEPEVEVSSIPKDDEVKRESLAILATLGATKEYVGVNMSLGDISRLPNSDVEKCYNRYQTVLGKQVSSGLVESAIQVASHVISYVVPVDDVEALSKDLQNGELVKRELTNFAGLLVLRGGRLVALASGLFQVAKHIKIAPSEEAPNKIQELTSTTEHTLEHS</sequence>
<dbReference type="Proteomes" id="UP000001593">
    <property type="component" value="Unassembled WGS sequence"/>
</dbReference>
<protein>
    <recommendedName>
        <fullName evidence="4">C2H2-type domain-containing protein</fullName>
    </recommendedName>
</protein>
<organism evidence="2 3">
    <name type="scientific">Nematostella vectensis</name>
    <name type="common">Starlet sea anemone</name>
    <dbReference type="NCBI Taxonomy" id="45351"/>
    <lineage>
        <taxon>Eukaryota</taxon>
        <taxon>Metazoa</taxon>
        <taxon>Cnidaria</taxon>
        <taxon>Anthozoa</taxon>
        <taxon>Hexacorallia</taxon>
        <taxon>Actiniaria</taxon>
        <taxon>Edwardsiidae</taxon>
        <taxon>Nematostella</taxon>
    </lineage>
</organism>
<feature type="region of interest" description="Disordered" evidence="1">
    <location>
        <begin position="1"/>
        <end position="103"/>
    </location>
</feature>
<dbReference type="EMBL" id="DS469778">
    <property type="protein sequence ID" value="EDO33317.1"/>
    <property type="molecule type" value="Genomic_DNA"/>
</dbReference>
<proteinExistence type="predicted"/>
<dbReference type="HOGENOM" id="CLU_026047_0_0_1"/>
<feature type="compositionally biased region" description="Basic and acidic residues" evidence="1">
    <location>
        <begin position="1"/>
        <end position="53"/>
    </location>
</feature>
<accession>A7SSJ9</accession>
<feature type="compositionally biased region" description="Basic and acidic residues" evidence="1">
    <location>
        <begin position="66"/>
        <end position="100"/>
    </location>
</feature>
<dbReference type="STRING" id="45351.A7SSJ9"/>
<evidence type="ECO:0008006" key="4">
    <source>
        <dbReference type="Google" id="ProtNLM"/>
    </source>
</evidence>
<evidence type="ECO:0000313" key="2">
    <source>
        <dbReference type="EMBL" id="EDO33317.1"/>
    </source>
</evidence>
<evidence type="ECO:0000313" key="3">
    <source>
        <dbReference type="Proteomes" id="UP000001593"/>
    </source>
</evidence>
<name>A7SSJ9_NEMVE</name>
<dbReference type="PANTHER" id="PTHR31511:SF12">
    <property type="entry name" value="RHO TERMINATION FACTOR N-TERMINAL DOMAIN-CONTAINING PROTEIN"/>
    <property type="match status" value="1"/>
</dbReference>
<keyword evidence="3" id="KW-1185">Reference proteome</keyword>
<dbReference type="PANTHER" id="PTHR31511">
    <property type="entry name" value="PROTEIN CBG23764"/>
    <property type="match status" value="1"/>
</dbReference>
<dbReference type="eggNOG" id="ENOG502SGRS">
    <property type="taxonomic scope" value="Eukaryota"/>
</dbReference>
<dbReference type="PhylomeDB" id="A7SSJ9"/>